<organism evidence="8 9">
    <name type="scientific">Sphingobacterium hotanense</name>
    <dbReference type="NCBI Taxonomy" id="649196"/>
    <lineage>
        <taxon>Bacteria</taxon>
        <taxon>Pseudomonadati</taxon>
        <taxon>Bacteroidota</taxon>
        <taxon>Sphingobacteriia</taxon>
        <taxon>Sphingobacteriales</taxon>
        <taxon>Sphingobacteriaceae</taxon>
        <taxon>Sphingobacterium</taxon>
    </lineage>
</organism>
<reference evidence="8" key="2">
    <citation type="journal article" date="2022" name="Sci. Total Environ.">
        <title>Prevalence, transmission, and molecular epidemiology of tet(X)-positive bacteria among humans, animals, and environmental niches in China: An epidemiological, and genomic-based study.</title>
        <authorList>
            <person name="Dong N."/>
            <person name="Zeng Y."/>
            <person name="Cai C."/>
            <person name="Sun C."/>
            <person name="Lu J."/>
            <person name="Liu C."/>
            <person name="Zhou H."/>
            <person name="Sun Q."/>
            <person name="Shu L."/>
            <person name="Wang H."/>
            <person name="Wang Y."/>
            <person name="Wang S."/>
            <person name="Wu C."/>
            <person name="Chan E.W."/>
            <person name="Chen G."/>
            <person name="Shen Z."/>
            <person name="Chen S."/>
            <person name="Zhang R."/>
        </authorList>
    </citation>
    <scope>NUCLEOTIDE SEQUENCE</scope>
    <source>
        <strain evidence="8">R1692</strain>
    </source>
</reference>
<dbReference type="Proteomes" id="UP001170954">
    <property type="component" value="Unassembled WGS sequence"/>
</dbReference>
<dbReference type="Pfam" id="PF00953">
    <property type="entry name" value="Glycos_transf_4"/>
    <property type="match status" value="1"/>
</dbReference>
<dbReference type="PANTHER" id="PTHR22926:SF3">
    <property type="entry name" value="UNDECAPRENYL-PHOSPHATE ALPHA-N-ACETYLGLUCOSAMINYL 1-PHOSPHATE TRANSFERASE"/>
    <property type="match status" value="1"/>
</dbReference>
<name>A0ABT7NL35_9SPHI</name>
<feature type="transmembrane region" description="Helical" evidence="7">
    <location>
        <begin position="6"/>
        <end position="22"/>
    </location>
</feature>
<feature type="transmembrane region" description="Helical" evidence="7">
    <location>
        <begin position="218"/>
        <end position="240"/>
    </location>
</feature>
<evidence type="ECO:0000256" key="7">
    <source>
        <dbReference type="SAM" id="Phobius"/>
    </source>
</evidence>
<dbReference type="CDD" id="cd06854">
    <property type="entry name" value="GT_WbpL_WbcO_like"/>
    <property type="match status" value="1"/>
</dbReference>
<feature type="transmembrane region" description="Helical" evidence="7">
    <location>
        <begin position="293"/>
        <end position="312"/>
    </location>
</feature>
<evidence type="ECO:0000256" key="4">
    <source>
        <dbReference type="ARBA" id="ARBA00022692"/>
    </source>
</evidence>
<evidence type="ECO:0000313" key="9">
    <source>
        <dbReference type="Proteomes" id="UP001170954"/>
    </source>
</evidence>
<proteinExistence type="predicted"/>
<feature type="transmembrane region" description="Helical" evidence="7">
    <location>
        <begin position="191"/>
        <end position="212"/>
    </location>
</feature>
<dbReference type="EMBL" id="JACAGK010000014">
    <property type="protein sequence ID" value="MDM1047944.1"/>
    <property type="molecule type" value="Genomic_DNA"/>
</dbReference>
<keyword evidence="9" id="KW-1185">Reference proteome</keyword>
<evidence type="ECO:0000313" key="8">
    <source>
        <dbReference type="EMBL" id="MDM1047944.1"/>
    </source>
</evidence>
<evidence type="ECO:0000256" key="5">
    <source>
        <dbReference type="ARBA" id="ARBA00022989"/>
    </source>
</evidence>
<gene>
    <name evidence="8" type="ORF">HX018_06805</name>
</gene>
<feature type="transmembrane region" description="Helical" evidence="7">
    <location>
        <begin position="116"/>
        <end position="136"/>
    </location>
</feature>
<feature type="transmembrane region" description="Helical" evidence="7">
    <location>
        <begin position="266"/>
        <end position="287"/>
    </location>
</feature>
<evidence type="ECO:0000256" key="6">
    <source>
        <dbReference type="ARBA" id="ARBA00023136"/>
    </source>
</evidence>
<feature type="transmembrane region" description="Helical" evidence="7">
    <location>
        <begin position="93"/>
        <end position="110"/>
    </location>
</feature>
<feature type="transmembrane region" description="Helical" evidence="7">
    <location>
        <begin position="143"/>
        <end position="161"/>
    </location>
</feature>
<dbReference type="RefSeq" id="WP_286650927.1">
    <property type="nucleotide sequence ID" value="NZ_JACAGK010000014.1"/>
</dbReference>
<dbReference type="InterPro" id="IPR000715">
    <property type="entry name" value="Glycosyl_transferase_4"/>
</dbReference>
<keyword evidence="6 7" id="KW-0472">Membrane</keyword>
<feature type="transmembrane region" description="Helical" evidence="7">
    <location>
        <begin position="167"/>
        <end position="184"/>
    </location>
</feature>
<feature type="transmembrane region" description="Helical" evidence="7">
    <location>
        <begin position="43"/>
        <end position="62"/>
    </location>
</feature>
<keyword evidence="4 7" id="KW-0812">Transmembrane</keyword>
<evidence type="ECO:0000256" key="3">
    <source>
        <dbReference type="ARBA" id="ARBA00022679"/>
    </source>
</evidence>
<comment type="subcellular location">
    <subcellularLocation>
        <location evidence="1">Cell membrane</location>
        <topology evidence="1">Multi-pass membrane protein</topology>
    </subcellularLocation>
</comment>
<sequence>MNEIFIYAFVFLVLFVLELLYFKIAKRYNIVDRPNSRSSHSTVTLRGGGIIFYLAVLIYFLVSNFNYPWFFLGLSLMTIISFLDDILTLSNRVRLFVHFASVLLLSHQLGLFNYSWYYLLFSFVFIVGIINAYNFMDGINGITASYSLAIILLLLIVDSNFDFIDTKFLIFSTLSLIVFSFFNFRNNAKTFAGDVGSVSIAFIIVFAIGSLIVKSGNIIYIMFLSVYGIDTVWTIINRILKKENIFKAHRSHLYQFLVNEAKQNKLIVSFSYGLLQFLVGLLVIWISNYNIRLQIVVSLSILILLSIFYLSFKKIIYDKFVINKSV</sequence>
<feature type="transmembrane region" description="Helical" evidence="7">
    <location>
        <begin position="68"/>
        <end position="86"/>
    </location>
</feature>
<evidence type="ECO:0000256" key="1">
    <source>
        <dbReference type="ARBA" id="ARBA00004651"/>
    </source>
</evidence>
<accession>A0ABT7NL35</accession>
<keyword evidence="5 7" id="KW-1133">Transmembrane helix</keyword>
<comment type="caution">
    <text evidence="8">The sequence shown here is derived from an EMBL/GenBank/DDBJ whole genome shotgun (WGS) entry which is preliminary data.</text>
</comment>
<evidence type="ECO:0000256" key="2">
    <source>
        <dbReference type="ARBA" id="ARBA00022475"/>
    </source>
</evidence>
<protein>
    <submittedName>
        <fullName evidence="8">Glycosyltransferase family 4 protein</fullName>
    </submittedName>
</protein>
<reference evidence="8" key="1">
    <citation type="submission" date="2020-06" db="EMBL/GenBank/DDBJ databases">
        <authorList>
            <person name="Dong N."/>
        </authorList>
    </citation>
    <scope>NUCLEOTIDE SEQUENCE</scope>
    <source>
        <strain evidence="8">R1692</strain>
    </source>
</reference>
<keyword evidence="3" id="KW-0808">Transferase</keyword>
<dbReference type="PANTHER" id="PTHR22926">
    <property type="entry name" value="PHOSPHO-N-ACETYLMURAMOYL-PENTAPEPTIDE-TRANSFERASE"/>
    <property type="match status" value="1"/>
</dbReference>
<keyword evidence="2" id="KW-1003">Cell membrane</keyword>